<evidence type="ECO:0000313" key="7">
    <source>
        <dbReference type="EMBL" id="CAI3979950.1"/>
    </source>
</evidence>
<reference evidence="8 9" key="2">
    <citation type="submission" date="2024-05" db="EMBL/GenBank/DDBJ databases">
        <authorList>
            <person name="Chen Y."/>
            <person name="Shah S."/>
            <person name="Dougan E. K."/>
            <person name="Thang M."/>
            <person name="Chan C."/>
        </authorList>
    </citation>
    <scope>NUCLEOTIDE SEQUENCE [LARGE SCALE GENOMIC DNA]</scope>
</reference>
<feature type="domain" description="ENTH" evidence="6">
    <location>
        <begin position="1"/>
        <end position="127"/>
    </location>
</feature>
<dbReference type="InterPro" id="IPR035802">
    <property type="entry name" value="ENTH/VHS_tepsin"/>
</dbReference>
<dbReference type="Proteomes" id="UP001152797">
    <property type="component" value="Unassembled WGS sequence"/>
</dbReference>
<feature type="region of interest" description="Disordered" evidence="5">
    <location>
        <begin position="217"/>
        <end position="259"/>
    </location>
</feature>
<evidence type="ECO:0000256" key="5">
    <source>
        <dbReference type="SAM" id="MobiDB-lite"/>
    </source>
</evidence>
<evidence type="ECO:0000313" key="8">
    <source>
        <dbReference type="EMBL" id="CAL4767262.1"/>
    </source>
</evidence>
<keyword evidence="4" id="KW-0968">Cytoplasmic vesicle</keyword>
<accession>A0A9P1BUX2</accession>
<evidence type="ECO:0000256" key="4">
    <source>
        <dbReference type="ARBA" id="ARBA00023329"/>
    </source>
</evidence>
<feature type="region of interest" description="Disordered" evidence="5">
    <location>
        <begin position="311"/>
        <end position="368"/>
    </location>
</feature>
<reference evidence="7" key="1">
    <citation type="submission" date="2022-10" db="EMBL/GenBank/DDBJ databases">
        <authorList>
            <person name="Chen Y."/>
            <person name="Dougan E. K."/>
            <person name="Chan C."/>
            <person name="Rhodes N."/>
            <person name="Thang M."/>
        </authorList>
    </citation>
    <scope>NUCLEOTIDE SEQUENCE</scope>
</reference>
<dbReference type="PROSITE" id="PS50942">
    <property type="entry name" value="ENTH"/>
    <property type="match status" value="1"/>
</dbReference>
<evidence type="ECO:0000256" key="2">
    <source>
        <dbReference type="ARBA" id="ARBA00004601"/>
    </source>
</evidence>
<dbReference type="EMBL" id="CAMXCT030000524">
    <property type="protein sequence ID" value="CAL4767262.1"/>
    <property type="molecule type" value="Genomic_DNA"/>
</dbReference>
<sequence length="692" mass="68632">MDRSALNKATSADDTPTPGYLYTEIAQSTFADLNACQQLADYLIKKLEKDNPHVKLKCLKIIKHVCEQGKPEFKRAIQRKAEVVKACLQYRGTPDPLKGDAPNKAVREEADLAVKAVFSSNASLNAYGFSTGQGKKMQGFGSEPSEDISSRIGNLSSNSFSGGGGSFEGGGRSFGSGGMVGFGNPNFDNAPPRKDDDSVFNKAMSSTMSAVSYLQSKVTGAPPPPMPSSGGGSDGTYRPPAVGGGFGGDRGGGDHRGFGGGFNSSYSGGSGYSAPSHSYSSAAGGQQNYGIHGHYPDHLCLAGGAHRRWGHRTAGDGSDARGGDGGRSEAHEATPEAKPAPPPAMVDLLDMEEPSPAQPPGNSASLLDEGLSAPAASEDLLGGGESLMETLNSQTPSFSIPPGEVPGNNLMGGIDMTTAAPANVANVANAAAAQGGVDFRAPAAAAVAAVAAVAEPLGIRTVEGGMPGMGMAGSVGGSMGSQAPMMGQPPMPQAGGSMGSSMGNPMGQPPMGGGPMGGAMGMGGGMGMGMGAMGMGGMGPMGMGAMGCGGCGGCNCGGCGMGGPQMGCGCGMGAMGCGPPMGGPMGMCGGCNMQGSMGGCAPNMGMGMMPQQPMNSMNQAAYSPPAAAPPPYQNGSMPMQAMGSMSTPSGGGSAFSFIGGSSASPQISPQVAPKPPDMAFGFVAEEMKGAVG</sequence>
<dbReference type="GO" id="GO:0031410">
    <property type="term" value="C:cytoplasmic vesicle"/>
    <property type="evidence" value="ECO:0007669"/>
    <property type="project" value="UniProtKB-SubCell"/>
</dbReference>
<dbReference type="AlphaFoldDB" id="A0A9P1BUX2"/>
<protein>
    <submittedName>
        <fullName evidence="8">AP-4 complex accessory subunit tepsin (Tetra-epsin)</fullName>
    </submittedName>
</protein>
<dbReference type="InterPro" id="IPR008942">
    <property type="entry name" value="ENTH_VHS"/>
</dbReference>
<gene>
    <name evidence="7" type="ORF">C1SCF055_LOCUS7867</name>
</gene>
<evidence type="ECO:0000259" key="6">
    <source>
        <dbReference type="PROSITE" id="PS50942"/>
    </source>
</evidence>
<evidence type="ECO:0000313" key="9">
    <source>
        <dbReference type="Proteomes" id="UP001152797"/>
    </source>
</evidence>
<comment type="subcellular location">
    <subcellularLocation>
        <location evidence="1">Cytoplasmic vesicle</location>
    </subcellularLocation>
    <subcellularLocation>
        <location evidence="2">Golgi apparatus</location>
        <location evidence="2">trans-Golgi network</location>
    </subcellularLocation>
</comment>
<evidence type="ECO:0000256" key="1">
    <source>
        <dbReference type="ARBA" id="ARBA00004541"/>
    </source>
</evidence>
<dbReference type="PANTHER" id="PTHR21514">
    <property type="entry name" value="AP-4 COMPLEX ACCESSORY SUBUNIT TEPSIN"/>
    <property type="match status" value="1"/>
</dbReference>
<dbReference type="GO" id="GO:0032588">
    <property type="term" value="C:trans-Golgi network membrane"/>
    <property type="evidence" value="ECO:0007669"/>
    <property type="project" value="TreeGrafter"/>
</dbReference>
<dbReference type="EMBL" id="CAMXCT020000524">
    <property type="protein sequence ID" value="CAL1133325.1"/>
    <property type="molecule type" value="Genomic_DNA"/>
</dbReference>
<dbReference type="InterPro" id="IPR013809">
    <property type="entry name" value="ENTH"/>
</dbReference>
<organism evidence="7">
    <name type="scientific">Cladocopium goreaui</name>
    <dbReference type="NCBI Taxonomy" id="2562237"/>
    <lineage>
        <taxon>Eukaryota</taxon>
        <taxon>Sar</taxon>
        <taxon>Alveolata</taxon>
        <taxon>Dinophyceae</taxon>
        <taxon>Suessiales</taxon>
        <taxon>Symbiodiniaceae</taxon>
        <taxon>Cladocopium</taxon>
    </lineage>
</organism>
<dbReference type="SUPFAM" id="SSF48464">
    <property type="entry name" value="ENTH/VHS domain"/>
    <property type="match status" value="1"/>
</dbReference>
<feature type="compositionally biased region" description="Basic and acidic residues" evidence="5">
    <location>
        <begin position="318"/>
        <end position="335"/>
    </location>
</feature>
<dbReference type="OrthoDB" id="118154at2759"/>
<evidence type="ECO:0000256" key="3">
    <source>
        <dbReference type="ARBA" id="ARBA00023034"/>
    </source>
</evidence>
<dbReference type="PANTHER" id="PTHR21514:SF0">
    <property type="entry name" value="AP-4 COMPLEX ACCESSORY SUBUNIT TEPSIN"/>
    <property type="match status" value="1"/>
</dbReference>
<dbReference type="InterPro" id="IPR039273">
    <property type="entry name" value="TEPSIN"/>
</dbReference>
<dbReference type="Pfam" id="PF01417">
    <property type="entry name" value="ENTH"/>
    <property type="match status" value="1"/>
</dbReference>
<comment type="caution">
    <text evidence="7">The sequence shown here is derived from an EMBL/GenBank/DDBJ whole genome shotgun (WGS) entry which is preliminary data.</text>
</comment>
<dbReference type="CDD" id="cd03572">
    <property type="entry name" value="ENTH_like_Tepsin"/>
    <property type="match status" value="1"/>
</dbReference>
<keyword evidence="9" id="KW-1185">Reference proteome</keyword>
<name>A0A9P1BUX2_9DINO</name>
<dbReference type="EMBL" id="CAMXCT010000524">
    <property type="protein sequence ID" value="CAI3979950.1"/>
    <property type="molecule type" value="Genomic_DNA"/>
</dbReference>
<proteinExistence type="predicted"/>
<keyword evidence="3" id="KW-0333">Golgi apparatus</keyword>
<dbReference type="Gene3D" id="1.25.40.90">
    <property type="match status" value="1"/>
</dbReference>